<feature type="compositionally biased region" description="Polar residues" evidence="1">
    <location>
        <begin position="781"/>
        <end position="795"/>
    </location>
</feature>
<dbReference type="EMBL" id="SNRW01008191">
    <property type="protein sequence ID" value="KAA6379929.1"/>
    <property type="molecule type" value="Genomic_DNA"/>
</dbReference>
<feature type="region of interest" description="Disordered" evidence="1">
    <location>
        <begin position="1013"/>
        <end position="1032"/>
    </location>
</feature>
<feature type="non-terminal residue" evidence="2">
    <location>
        <position position="1300"/>
    </location>
</feature>
<name>A0A5J4VBL6_9EUKA</name>
<evidence type="ECO:0000313" key="2">
    <source>
        <dbReference type="EMBL" id="KAA6379929.1"/>
    </source>
</evidence>
<organism evidence="2 3">
    <name type="scientific">Streblomastix strix</name>
    <dbReference type="NCBI Taxonomy" id="222440"/>
    <lineage>
        <taxon>Eukaryota</taxon>
        <taxon>Metamonada</taxon>
        <taxon>Preaxostyla</taxon>
        <taxon>Oxymonadida</taxon>
        <taxon>Streblomastigidae</taxon>
        <taxon>Streblomastix</taxon>
    </lineage>
</organism>
<evidence type="ECO:0000256" key="1">
    <source>
        <dbReference type="SAM" id="MobiDB-lite"/>
    </source>
</evidence>
<evidence type="ECO:0000313" key="3">
    <source>
        <dbReference type="Proteomes" id="UP000324800"/>
    </source>
</evidence>
<feature type="region of interest" description="Disordered" evidence="1">
    <location>
        <begin position="1107"/>
        <end position="1128"/>
    </location>
</feature>
<dbReference type="Gene3D" id="2.130.10.10">
    <property type="entry name" value="YVTN repeat-like/Quinoprotein amine dehydrogenase"/>
    <property type="match status" value="1"/>
</dbReference>
<dbReference type="GO" id="GO:0000987">
    <property type="term" value="F:cis-regulatory region sequence-specific DNA binding"/>
    <property type="evidence" value="ECO:0007669"/>
    <property type="project" value="TreeGrafter"/>
</dbReference>
<dbReference type="OrthoDB" id="10686919at2759"/>
<feature type="compositionally biased region" description="Polar residues" evidence="1">
    <location>
        <begin position="1015"/>
        <end position="1025"/>
    </location>
</feature>
<feature type="region of interest" description="Disordered" evidence="1">
    <location>
        <begin position="781"/>
        <end position="819"/>
    </location>
</feature>
<dbReference type="GO" id="GO:0000981">
    <property type="term" value="F:DNA-binding transcription factor activity, RNA polymerase II-specific"/>
    <property type="evidence" value="ECO:0007669"/>
    <property type="project" value="TreeGrafter"/>
</dbReference>
<dbReference type="PANTHER" id="PTHR14596">
    <property type="entry name" value="ZINC FINGER PROTEIN"/>
    <property type="match status" value="1"/>
</dbReference>
<comment type="caution">
    <text evidence="2">The sequence shown here is derived from an EMBL/GenBank/DDBJ whole genome shotgun (WGS) entry which is preliminary data.</text>
</comment>
<gene>
    <name evidence="2" type="ORF">EZS28_024544</name>
</gene>
<dbReference type="GO" id="GO:0042594">
    <property type="term" value="P:response to starvation"/>
    <property type="evidence" value="ECO:0007669"/>
    <property type="project" value="TreeGrafter"/>
</dbReference>
<dbReference type="PANTHER" id="PTHR14596:SF72">
    <property type="entry name" value="ZINC FINGER PROTEIN MSN2-RELATED"/>
    <property type="match status" value="1"/>
</dbReference>
<dbReference type="GO" id="GO:0005634">
    <property type="term" value="C:nucleus"/>
    <property type="evidence" value="ECO:0007669"/>
    <property type="project" value="TreeGrafter"/>
</dbReference>
<protein>
    <submittedName>
        <fullName evidence="2">Uncharacterized protein</fullName>
    </submittedName>
</protein>
<accession>A0A5J4VBL6</accession>
<feature type="compositionally biased region" description="Basic residues" evidence="1">
    <location>
        <begin position="800"/>
        <end position="813"/>
    </location>
</feature>
<dbReference type="Proteomes" id="UP000324800">
    <property type="component" value="Unassembled WGS sequence"/>
</dbReference>
<reference evidence="2 3" key="1">
    <citation type="submission" date="2019-03" db="EMBL/GenBank/DDBJ databases">
        <title>Single cell metagenomics reveals metabolic interactions within the superorganism composed of flagellate Streblomastix strix and complex community of Bacteroidetes bacteria on its surface.</title>
        <authorList>
            <person name="Treitli S.C."/>
            <person name="Kolisko M."/>
            <person name="Husnik F."/>
            <person name="Keeling P."/>
            <person name="Hampl V."/>
        </authorList>
    </citation>
    <scope>NUCLEOTIDE SEQUENCE [LARGE SCALE GENOMIC DNA]</scope>
    <source>
        <strain evidence="2">ST1C</strain>
    </source>
</reference>
<dbReference type="InterPro" id="IPR015943">
    <property type="entry name" value="WD40/YVTN_repeat-like_dom_sf"/>
</dbReference>
<feature type="region of interest" description="Disordered" evidence="1">
    <location>
        <begin position="406"/>
        <end position="428"/>
    </location>
</feature>
<feature type="compositionally biased region" description="Low complexity" evidence="1">
    <location>
        <begin position="1109"/>
        <end position="1128"/>
    </location>
</feature>
<sequence length="1300" mass="146966">MNEVMNTQGSYLETLAQPGEVTSIAVGRFFTQSVEALVLAKRTILSIFNFNDKTDNFEFTDHINVYRQIYSLHASSQPHSLDCLLVMTINGEWLFLQWNEGVFFPLGAGKILDAIQPVIHTPEIRRFRLDPTFQWVLSMVPLSDDTPRFFTKPRTVNGTNQTRPIPRISFRAICAVDETVFIGLQYDGPDATFLNLLKQNPENAFSEIGQEYGINKWKDNNVEFYIKNGLQDEWGLNNSIGSVGYTIFSPKQNPNPNSAQSLVQKVCLAHAETFIFMDTKEIDEQGTDQQINYTNQSKSIIEEERKGLYDIMYRVRHMVFTSSIHLPLFPFPPSRNVNNSNLNISQGHLSSGVGINDEIQVDLQSQNNSIRSDEDYNQVIMPSFKYQQSLTEDNYLPIPPYFDNSSDDDLKIRNKKPKQKRDQSKIRSEKYEFDDETIDSNIQASNCLCKVTSLALIDTAPATNIFSLIFDFYQRRVSMHNFVLASMPPSTSRLMIIDNTCLEGLMEALGNNITVEQVALINSGNVQRLRESFVGTNDFKRHLPHSFDSQSSQNQSYQETEKEFSYEINEAICMFQRKSESLYITFSNDSNQLSQKINTNQLSNPSNSTEINQQVRFQQLIEQRSKLKILLKNLITSSNSNMNQSHQSKGSIADDDQWFPSGVSFMAVCSHAVRLFIQGRKQVILKFPTPFLDPPMAVQYVRGMKDLPVLGQDLERRHHKHSHKHIGHIPKLFVASTCSIISIIKGVSQKQVFPDHFLREFVFATGARYILSDGITDTITNNEISTNSGADTDTNTSSAVKHKHHHTHSHQKQSKVLSQQIQIRPNSVNGRIIQDGQQQGNDITNAHKDQMNKEQNELKYIRERGTAVLFVLSSTSIPLMINLDSGKFIDIPGGEDFACNPSYLQSIINIPGSAYGQTIHHTTEESIAAALGSGRSGAMEIVQVGHQLQSLAKGQWLERVISIFSSKIHSESTVYQLLLIVEDMPPFIDIQQGQQQQQGQQVGIQQQTQFNQQQVGKPQQVNNTVQQQQGQGQGQQQISQGAFFHRGYTGQLYSLKKNSVDTIDASQYGIDIMKRTLTLDGGEGVLIQVTTGEVRAVPTVKYTIDKIQNPTQTNNQSGNNNNSHSSHKGNVQQVLYSIHSEESGPKVDQGLMWSAPMLLTLEQCQQLQQQKKRFQWHAQNMKRAEFDHACVTDNMIAVSVQRVVYVLVWFPAKAMQKPKDTKDRAQSPKSSQKDYIKQDQVLCPVATLYMKSPVTSISACTIYGRAILLIGTDSPPMVYVFRLDRIAIATNSEKERIKKW</sequence>
<proteinExistence type="predicted"/>